<name>A0ABX1F053_9PROT</name>
<protein>
    <submittedName>
        <fullName evidence="1">Uncharacterized protein</fullName>
    </submittedName>
</protein>
<sequence length="78" mass="7877">MPENLPFLPVDPAADGRPGSCTGTTLGFSAASAAQAVASALAQFATDHPATSHKVLRSGVLPVTPNEVGQYFAEVAPV</sequence>
<comment type="caution">
    <text evidence="1">The sequence shown here is derived from an EMBL/GenBank/DDBJ whole genome shotgun (WGS) entry which is preliminary data.</text>
</comment>
<reference evidence="1 2" key="1">
    <citation type="submission" date="2020-03" db="EMBL/GenBank/DDBJ databases">
        <title>Roseomonas selenitidurans sp. nov. isolated from soil.</title>
        <authorList>
            <person name="Liu H."/>
        </authorList>
    </citation>
    <scope>NUCLEOTIDE SEQUENCE [LARGE SCALE GENOMIC DNA]</scope>
    <source>
        <strain evidence="1 2">JCM 15073</strain>
    </source>
</reference>
<accession>A0ABX1F053</accession>
<keyword evidence="2" id="KW-1185">Reference proteome</keyword>
<gene>
    <name evidence="1" type="ORF">HB662_13045</name>
</gene>
<dbReference type="Proteomes" id="UP000765160">
    <property type="component" value="Unassembled WGS sequence"/>
</dbReference>
<evidence type="ECO:0000313" key="1">
    <source>
        <dbReference type="EMBL" id="NKE45710.1"/>
    </source>
</evidence>
<evidence type="ECO:0000313" key="2">
    <source>
        <dbReference type="Proteomes" id="UP000765160"/>
    </source>
</evidence>
<dbReference type="EMBL" id="JAAVTX010000004">
    <property type="protein sequence ID" value="NKE45710.1"/>
    <property type="molecule type" value="Genomic_DNA"/>
</dbReference>
<organism evidence="1 2">
    <name type="scientific">Falsiroseomonas frigidaquae</name>
    <dbReference type="NCBI Taxonomy" id="487318"/>
    <lineage>
        <taxon>Bacteria</taxon>
        <taxon>Pseudomonadati</taxon>
        <taxon>Pseudomonadota</taxon>
        <taxon>Alphaproteobacteria</taxon>
        <taxon>Acetobacterales</taxon>
        <taxon>Roseomonadaceae</taxon>
        <taxon>Falsiroseomonas</taxon>
    </lineage>
</organism>
<proteinExistence type="predicted"/>
<dbReference type="RefSeq" id="WP_168050249.1">
    <property type="nucleotide sequence ID" value="NZ_JAATJR010000004.1"/>
</dbReference>